<accession>A0A1Y3B1E8</accession>
<keyword evidence="3" id="KW-1185">Reference proteome</keyword>
<dbReference type="Proteomes" id="UP000194236">
    <property type="component" value="Unassembled WGS sequence"/>
</dbReference>
<feature type="region of interest" description="Disordered" evidence="1">
    <location>
        <begin position="83"/>
        <end position="156"/>
    </location>
</feature>
<evidence type="ECO:0000256" key="1">
    <source>
        <dbReference type="SAM" id="MobiDB-lite"/>
    </source>
</evidence>
<feature type="region of interest" description="Disordered" evidence="1">
    <location>
        <begin position="1"/>
        <end position="44"/>
    </location>
</feature>
<protein>
    <submittedName>
        <fullName evidence="2">Uncharacterized protein</fullName>
    </submittedName>
</protein>
<evidence type="ECO:0000313" key="3">
    <source>
        <dbReference type="Proteomes" id="UP000194236"/>
    </source>
</evidence>
<feature type="compositionally biased region" description="Polar residues" evidence="1">
    <location>
        <begin position="117"/>
        <end position="131"/>
    </location>
</feature>
<reference evidence="2 3" key="1">
    <citation type="submission" date="2017-03" db="EMBL/GenBank/DDBJ databases">
        <title>Genome Survey of Euroglyphus maynei.</title>
        <authorList>
            <person name="Arlian L.G."/>
            <person name="Morgan M.S."/>
            <person name="Rider S.D."/>
        </authorList>
    </citation>
    <scope>NUCLEOTIDE SEQUENCE [LARGE SCALE GENOMIC DNA]</scope>
    <source>
        <strain evidence="2">Arlian Lab</strain>
        <tissue evidence="2">Whole body</tissue>
    </source>
</reference>
<comment type="caution">
    <text evidence="2">The sequence shown here is derived from an EMBL/GenBank/DDBJ whole genome shotgun (WGS) entry which is preliminary data.</text>
</comment>
<feature type="compositionally biased region" description="Basic and acidic residues" evidence="1">
    <location>
        <begin position="1"/>
        <end position="13"/>
    </location>
</feature>
<dbReference type="AlphaFoldDB" id="A0A1Y3B1E8"/>
<proteinExistence type="predicted"/>
<gene>
    <name evidence="2" type="ORF">BLA29_012362</name>
</gene>
<evidence type="ECO:0000313" key="2">
    <source>
        <dbReference type="EMBL" id="OTF73456.1"/>
    </source>
</evidence>
<sequence>MESTRIDFTELDNRSTSQIHKLVGSPIQQQQPKPGTSKSMVDDQPVEIVIDSDDDRIEQNEISHLEIQELEFINSIFDKETIEELEENMMMDNDAGDDKDDEQKSNDETRTPGLQEINETLLSTMSTQPDNESPELSSISPEIMDELLKVSSSNNE</sequence>
<feature type="compositionally biased region" description="Acidic residues" evidence="1">
    <location>
        <begin position="83"/>
        <end position="100"/>
    </location>
</feature>
<feature type="compositionally biased region" description="Basic and acidic residues" evidence="1">
    <location>
        <begin position="101"/>
        <end position="110"/>
    </location>
</feature>
<feature type="compositionally biased region" description="Polar residues" evidence="1">
    <location>
        <begin position="26"/>
        <end position="39"/>
    </location>
</feature>
<name>A0A1Y3B1E8_EURMA</name>
<dbReference type="EMBL" id="MUJZ01051494">
    <property type="protein sequence ID" value="OTF73456.1"/>
    <property type="molecule type" value="Genomic_DNA"/>
</dbReference>
<organism evidence="2 3">
    <name type="scientific">Euroglyphus maynei</name>
    <name type="common">Mayne's house dust mite</name>
    <dbReference type="NCBI Taxonomy" id="6958"/>
    <lineage>
        <taxon>Eukaryota</taxon>
        <taxon>Metazoa</taxon>
        <taxon>Ecdysozoa</taxon>
        <taxon>Arthropoda</taxon>
        <taxon>Chelicerata</taxon>
        <taxon>Arachnida</taxon>
        <taxon>Acari</taxon>
        <taxon>Acariformes</taxon>
        <taxon>Sarcoptiformes</taxon>
        <taxon>Astigmata</taxon>
        <taxon>Psoroptidia</taxon>
        <taxon>Analgoidea</taxon>
        <taxon>Pyroglyphidae</taxon>
        <taxon>Pyroglyphinae</taxon>
        <taxon>Euroglyphus</taxon>
    </lineage>
</organism>